<dbReference type="SMART" id="SM00320">
    <property type="entry name" value="WD40"/>
    <property type="match status" value="3"/>
</dbReference>
<name>A0AAW2V829_SESRA</name>
<dbReference type="InterPro" id="IPR036322">
    <property type="entry name" value="WD40_repeat_dom_sf"/>
</dbReference>
<dbReference type="InterPro" id="IPR015943">
    <property type="entry name" value="WD40/YVTN_repeat-like_dom_sf"/>
</dbReference>
<reference evidence="3" key="1">
    <citation type="submission" date="2020-06" db="EMBL/GenBank/DDBJ databases">
        <authorList>
            <person name="Li T."/>
            <person name="Hu X."/>
            <person name="Zhang T."/>
            <person name="Song X."/>
            <person name="Zhang H."/>
            <person name="Dai N."/>
            <person name="Sheng W."/>
            <person name="Hou X."/>
            <person name="Wei L."/>
        </authorList>
    </citation>
    <scope>NUCLEOTIDE SEQUENCE</scope>
    <source>
        <strain evidence="3">G02</strain>
        <tissue evidence="3">Leaf</tissue>
    </source>
</reference>
<dbReference type="PANTHER" id="PTHR13743">
    <property type="entry name" value="BEIGE/BEACH-RELATED"/>
    <property type="match status" value="1"/>
</dbReference>
<dbReference type="CDD" id="cd06071">
    <property type="entry name" value="Beach"/>
    <property type="match status" value="1"/>
</dbReference>
<feature type="domain" description="BEACH" evidence="2">
    <location>
        <begin position="1"/>
        <end position="206"/>
    </location>
</feature>
<evidence type="ECO:0000313" key="3">
    <source>
        <dbReference type="EMBL" id="KAL0425890.1"/>
    </source>
</evidence>
<dbReference type="Gene3D" id="2.130.10.10">
    <property type="entry name" value="YVTN repeat-like/Quinoprotein amine dehydrogenase"/>
    <property type="match status" value="1"/>
</dbReference>
<organism evidence="3">
    <name type="scientific">Sesamum radiatum</name>
    <name type="common">Black benniseed</name>
    <dbReference type="NCBI Taxonomy" id="300843"/>
    <lineage>
        <taxon>Eukaryota</taxon>
        <taxon>Viridiplantae</taxon>
        <taxon>Streptophyta</taxon>
        <taxon>Embryophyta</taxon>
        <taxon>Tracheophyta</taxon>
        <taxon>Spermatophyta</taxon>
        <taxon>Magnoliopsida</taxon>
        <taxon>eudicotyledons</taxon>
        <taxon>Gunneridae</taxon>
        <taxon>Pentapetalae</taxon>
        <taxon>asterids</taxon>
        <taxon>lamiids</taxon>
        <taxon>Lamiales</taxon>
        <taxon>Pedaliaceae</taxon>
        <taxon>Sesamum</taxon>
    </lineage>
</organism>
<dbReference type="AlphaFoldDB" id="A0AAW2V829"/>
<evidence type="ECO:0000256" key="1">
    <source>
        <dbReference type="PROSITE-ProRule" id="PRU00221"/>
    </source>
</evidence>
<dbReference type="InterPro" id="IPR000409">
    <property type="entry name" value="BEACH_dom"/>
</dbReference>
<proteinExistence type="predicted"/>
<dbReference type="PANTHER" id="PTHR13743:SF157">
    <property type="entry name" value="BEACH DOMAIN-CONTAINING PROTEIN C2"/>
    <property type="match status" value="1"/>
</dbReference>
<dbReference type="SUPFAM" id="SSF50978">
    <property type="entry name" value="WD40 repeat-like"/>
    <property type="match status" value="1"/>
</dbReference>
<dbReference type="SMART" id="SM01026">
    <property type="entry name" value="Beach"/>
    <property type="match status" value="1"/>
</dbReference>
<comment type="caution">
    <text evidence="3">The sequence shown here is derived from an EMBL/GenBank/DDBJ whole genome shotgun (WGS) entry which is preliminary data.</text>
</comment>
<dbReference type="SUPFAM" id="SSF81837">
    <property type="entry name" value="BEACH domain"/>
    <property type="match status" value="1"/>
</dbReference>
<feature type="repeat" description="WD" evidence="1">
    <location>
        <begin position="361"/>
        <end position="394"/>
    </location>
</feature>
<dbReference type="EMBL" id="JACGWJ010000004">
    <property type="protein sequence ID" value="KAL0425890.1"/>
    <property type="molecule type" value="Genomic_DNA"/>
</dbReference>
<gene>
    <name evidence="3" type="ORF">Sradi_1123800</name>
</gene>
<dbReference type="InterPro" id="IPR036372">
    <property type="entry name" value="BEACH_dom_sf"/>
</dbReference>
<protein>
    <submittedName>
        <fullName evidence="3">BEACH domain-containing protein C2</fullName>
    </submittedName>
</protein>
<dbReference type="InterPro" id="IPR050865">
    <property type="entry name" value="BEACH_Domain"/>
</dbReference>
<reference evidence="3" key="2">
    <citation type="journal article" date="2024" name="Plant">
        <title>Genomic evolution and insights into agronomic trait innovations of Sesamum species.</title>
        <authorList>
            <person name="Miao H."/>
            <person name="Wang L."/>
            <person name="Qu L."/>
            <person name="Liu H."/>
            <person name="Sun Y."/>
            <person name="Le M."/>
            <person name="Wang Q."/>
            <person name="Wei S."/>
            <person name="Zheng Y."/>
            <person name="Lin W."/>
            <person name="Duan Y."/>
            <person name="Cao H."/>
            <person name="Xiong S."/>
            <person name="Wang X."/>
            <person name="Wei L."/>
            <person name="Li C."/>
            <person name="Ma Q."/>
            <person name="Ju M."/>
            <person name="Zhao R."/>
            <person name="Li G."/>
            <person name="Mu C."/>
            <person name="Tian Q."/>
            <person name="Mei H."/>
            <person name="Zhang T."/>
            <person name="Gao T."/>
            <person name="Zhang H."/>
        </authorList>
    </citation>
    <scope>NUCLEOTIDE SEQUENCE</scope>
    <source>
        <strain evidence="3">G02</strain>
    </source>
</reference>
<sequence>MDRTSIPTVMIMRNKMSQYKMLARKQDDLGVNTTDATVERADIFNICGKFDHADRMFSDVAATWNGVLEDMSDVKELVPELFYLPEVLTNENSIDFGTTQLGEKLGSVRLPPWAKNPVDFVHKHRMALESEHVSEHLHEWIDLIFGYKQRGKEAIQANNVFFYITYEGTVDIDKILDPVQQRATQDQIAYFGQTPSQLLTVPHMKRMSLADVLHMQTIFRNPREVKPYMVPYPERCNLPAAAIRASSDSLIIVDINAPAAHVAQHKWQPNTPDGQGTPFLFQHGKPGAGAAGATFMRMFKGPTATGSEEWHFPQALAFPTSGIRSTRIVSITCDREIITGGHVDSSIRLISADGAKTLEIARGHYAPVTCLAISPDSNYLVTGSRDATVLLWRIHRPPACPPRSSRDITCCAVSSDLGIVASCSDSSDVLLHSIRRGSTFTVNGTPISKNQLPLSSSVSCIEVSVDGHSALVGLNPSLENDGGSDYSQHLKSVNSRSADHELNEGNRLDLPLPSICFFDLYSLKVLHTMKLADGQDITSIALNEDNTNLLVSTANKQLIIFTDPSVADTVDEASILLNKRTSIQH</sequence>
<dbReference type="Pfam" id="PF02138">
    <property type="entry name" value="Beach"/>
    <property type="match status" value="1"/>
</dbReference>
<dbReference type="PROSITE" id="PS50082">
    <property type="entry name" value="WD_REPEATS_2"/>
    <property type="match status" value="1"/>
</dbReference>
<dbReference type="PROSITE" id="PS50197">
    <property type="entry name" value="BEACH"/>
    <property type="match status" value="1"/>
</dbReference>
<keyword evidence="1" id="KW-0853">WD repeat</keyword>
<dbReference type="InterPro" id="IPR001680">
    <property type="entry name" value="WD40_rpt"/>
</dbReference>
<dbReference type="Pfam" id="PF00400">
    <property type="entry name" value="WD40"/>
    <property type="match status" value="1"/>
</dbReference>
<dbReference type="Gene3D" id="1.10.1540.10">
    <property type="entry name" value="BEACH domain"/>
    <property type="match status" value="1"/>
</dbReference>
<evidence type="ECO:0000259" key="2">
    <source>
        <dbReference type="PROSITE" id="PS50197"/>
    </source>
</evidence>
<dbReference type="PROSITE" id="PS50294">
    <property type="entry name" value="WD_REPEATS_REGION"/>
    <property type="match status" value="1"/>
</dbReference>
<accession>A0AAW2V829</accession>